<name>A0ACB0ZCQ5_MELEN</name>
<evidence type="ECO:0000313" key="1">
    <source>
        <dbReference type="EMBL" id="CAK5076734.1"/>
    </source>
</evidence>
<reference evidence="1" key="1">
    <citation type="submission" date="2023-11" db="EMBL/GenBank/DDBJ databases">
        <authorList>
            <person name="Poullet M."/>
        </authorList>
    </citation>
    <scope>NUCLEOTIDE SEQUENCE</scope>
    <source>
        <strain evidence="1">E1834</strain>
    </source>
</reference>
<keyword evidence="2" id="KW-1185">Reference proteome</keyword>
<protein>
    <submittedName>
        <fullName evidence="1">Uncharacterized protein</fullName>
    </submittedName>
</protein>
<comment type="caution">
    <text evidence="1">The sequence shown here is derived from an EMBL/GenBank/DDBJ whole genome shotgun (WGS) entry which is preliminary data.</text>
</comment>
<dbReference type="Proteomes" id="UP001497535">
    <property type="component" value="Unassembled WGS sequence"/>
</dbReference>
<dbReference type="EMBL" id="CAVMJV010000031">
    <property type="protein sequence ID" value="CAK5076734.1"/>
    <property type="molecule type" value="Genomic_DNA"/>
</dbReference>
<organism evidence="1 2">
    <name type="scientific">Meloidogyne enterolobii</name>
    <name type="common">Root-knot nematode worm</name>
    <name type="synonym">Meloidogyne mayaguensis</name>
    <dbReference type="NCBI Taxonomy" id="390850"/>
    <lineage>
        <taxon>Eukaryota</taxon>
        <taxon>Metazoa</taxon>
        <taxon>Ecdysozoa</taxon>
        <taxon>Nematoda</taxon>
        <taxon>Chromadorea</taxon>
        <taxon>Rhabditida</taxon>
        <taxon>Tylenchina</taxon>
        <taxon>Tylenchomorpha</taxon>
        <taxon>Tylenchoidea</taxon>
        <taxon>Meloidogynidae</taxon>
        <taxon>Meloidogyninae</taxon>
        <taxon>Meloidogyne</taxon>
    </lineage>
</organism>
<gene>
    <name evidence="1" type="ORF">MENTE1834_LOCUS23609</name>
</gene>
<accession>A0ACB0ZCQ5</accession>
<evidence type="ECO:0000313" key="2">
    <source>
        <dbReference type="Proteomes" id="UP001497535"/>
    </source>
</evidence>
<proteinExistence type="predicted"/>
<sequence length="187" mass="21971">MLSNFNSKSVLHFPKIFTSLRFSTADNTQNKSLIKKEESKFAERPSSFTINSEDKQIQQFVRKDYKINNREKFGSLSKNIRMPQTEKVKTGFQSNIWDKGIEVIRFVKEREKTFREKLEDDFCEGRAVQVEEPLYVTFKHALKKDLKLKRMRAERKKDAREQQVYYFEGLFLSLFSSGGGEGLGKVF</sequence>